<reference evidence="1" key="1">
    <citation type="journal article" date="2015" name="Nature">
        <title>Complex archaea that bridge the gap between prokaryotes and eukaryotes.</title>
        <authorList>
            <person name="Spang A."/>
            <person name="Saw J.H."/>
            <person name="Jorgensen S.L."/>
            <person name="Zaremba-Niedzwiedzka K."/>
            <person name="Martijn J."/>
            <person name="Lind A.E."/>
            <person name="van Eijk R."/>
            <person name="Schleper C."/>
            <person name="Guy L."/>
            <person name="Ettema T.J."/>
        </authorList>
    </citation>
    <scope>NUCLEOTIDE SEQUENCE</scope>
</reference>
<accession>A0A0F9RMU9</accession>
<evidence type="ECO:0000313" key="1">
    <source>
        <dbReference type="EMBL" id="KKN51132.1"/>
    </source>
</evidence>
<sequence>MKCCICKKEIKPDVTGWDEGNNAQPIADGRCCNDCNNIKVIPERISRIYG</sequence>
<gene>
    <name evidence="1" type="ORF">LCGC14_0625960</name>
</gene>
<protein>
    <recommendedName>
        <fullName evidence="2">HNH endonuclease 5 domain-containing protein</fullName>
    </recommendedName>
</protein>
<dbReference type="EMBL" id="LAZR01001078">
    <property type="protein sequence ID" value="KKN51132.1"/>
    <property type="molecule type" value="Genomic_DNA"/>
</dbReference>
<organism evidence="1">
    <name type="scientific">marine sediment metagenome</name>
    <dbReference type="NCBI Taxonomy" id="412755"/>
    <lineage>
        <taxon>unclassified sequences</taxon>
        <taxon>metagenomes</taxon>
        <taxon>ecological metagenomes</taxon>
    </lineage>
</organism>
<name>A0A0F9RMU9_9ZZZZ</name>
<proteinExistence type="predicted"/>
<comment type="caution">
    <text evidence="1">The sequence shown here is derived from an EMBL/GenBank/DDBJ whole genome shotgun (WGS) entry which is preliminary data.</text>
</comment>
<evidence type="ECO:0008006" key="2">
    <source>
        <dbReference type="Google" id="ProtNLM"/>
    </source>
</evidence>
<dbReference type="AlphaFoldDB" id="A0A0F9RMU9"/>